<evidence type="ECO:0000313" key="2">
    <source>
        <dbReference type="EMBL" id="GIH38414.1"/>
    </source>
</evidence>
<organism evidence="2 3">
    <name type="scientific">Microbispora corallina</name>
    <dbReference type="NCBI Taxonomy" id="83302"/>
    <lineage>
        <taxon>Bacteria</taxon>
        <taxon>Bacillati</taxon>
        <taxon>Actinomycetota</taxon>
        <taxon>Actinomycetes</taxon>
        <taxon>Streptosporangiales</taxon>
        <taxon>Streptosporangiaceae</taxon>
        <taxon>Microbispora</taxon>
    </lineage>
</organism>
<protein>
    <recommendedName>
        <fullName evidence="4">Htaa domain protein</fullName>
    </recommendedName>
</protein>
<reference evidence="2 3" key="1">
    <citation type="submission" date="2021-01" db="EMBL/GenBank/DDBJ databases">
        <title>Whole genome shotgun sequence of Microbispora corallina NBRC 16416.</title>
        <authorList>
            <person name="Komaki H."/>
            <person name="Tamura T."/>
        </authorList>
    </citation>
    <scope>NUCLEOTIDE SEQUENCE [LARGE SCALE GENOMIC DNA]</scope>
    <source>
        <strain evidence="2 3">NBRC 16416</strain>
    </source>
</reference>
<feature type="chain" id="PRO_5045079648" description="Htaa domain protein" evidence="1">
    <location>
        <begin position="27"/>
        <end position="444"/>
    </location>
</feature>
<comment type="caution">
    <text evidence="2">The sequence shown here is derived from an EMBL/GenBank/DDBJ whole genome shotgun (WGS) entry which is preliminary data.</text>
</comment>
<dbReference type="RefSeq" id="WP_204056000.1">
    <property type="nucleotide sequence ID" value="NZ_BAAAGP010000005.1"/>
</dbReference>
<accession>A0ABQ4FUD1</accession>
<feature type="signal peptide" evidence="1">
    <location>
        <begin position="1"/>
        <end position="26"/>
    </location>
</feature>
<evidence type="ECO:0000313" key="3">
    <source>
        <dbReference type="Proteomes" id="UP000603904"/>
    </source>
</evidence>
<evidence type="ECO:0008006" key="4">
    <source>
        <dbReference type="Google" id="ProtNLM"/>
    </source>
</evidence>
<gene>
    <name evidence="2" type="ORF">Mco01_14140</name>
</gene>
<keyword evidence="1" id="KW-0732">Signal</keyword>
<evidence type="ECO:0000256" key="1">
    <source>
        <dbReference type="SAM" id="SignalP"/>
    </source>
</evidence>
<proteinExistence type="predicted"/>
<dbReference type="EMBL" id="BOOC01000003">
    <property type="protein sequence ID" value="GIH38414.1"/>
    <property type="molecule type" value="Genomic_DNA"/>
</dbReference>
<name>A0ABQ4FUD1_9ACTN</name>
<keyword evidence="3" id="KW-1185">Reference proteome</keyword>
<dbReference type="Proteomes" id="UP000603904">
    <property type="component" value="Unassembled WGS sequence"/>
</dbReference>
<sequence length="444" mass="48172">MLKRIPAAIAALALGGAVFAALPATAAGAAAPPPAPADLTVSPAPVVVKTDAGTSATFTFKTADTGSARLVDRNNKSVPLTVSGTGTYTATHTFTFADEPGVWKLEAKATKGAESATTVKEFQVHWITGLDVDATPDVVDQGGRITLRGALTYKEGSAWKQYDGQKVYLAFKPLGGDSYTRVDWVTTDSHGRFSAGEKAVRSGWWRAEFDGASDTESAISDSDRVDVRAAARPTRITGFDAYPEPVDRGDTLRLRGRLEIGGSSWDGFKGQKVRVLFKADGSSDWRYVASDWTDAYGRFFADVTARESGWWRAEYDGTRGVKGSTSGADHVTVRAPEPEPVADTRIVRFDAGPEPVRHGRYLRLKGSLQVWDDGWEGYGHHKVTLWFKKPGGHWSYVKTTWTNGSGKFWTKTKAVRSGTWKAVFGGDDEAGRSSSRTDYVKVKR</sequence>